<evidence type="ECO:0000256" key="1">
    <source>
        <dbReference type="ARBA" id="ARBA00022475"/>
    </source>
</evidence>
<name>Q6MIH0_BDEBA</name>
<dbReference type="EMBL" id="BX842654">
    <property type="protein sequence ID" value="CAE80943.1"/>
    <property type="molecule type" value="Genomic_DNA"/>
</dbReference>
<feature type="domain" description="Calcineurin-like phosphoesterase" evidence="7">
    <location>
        <begin position="4"/>
        <end position="206"/>
    </location>
</feature>
<dbReference type="GeneID" id="93014030"/>
<evidence type="ECO:0000313" key="8">
    <source>
        <dbReference type="EMBL" id="CAE80943.1"/>
    </source>
</evidence>
<protein>
    <submittedName>
        <fullName evidence="8">UDP-2,3-diacylglucosamine hydrolase</fullName>
        <ecNumber evidence="8">3.6.1.-</ecNumber>
    </submittedName>
</protein>
<dbReference type="Pfam" id="PF00149">
    <property type="entry name" value="Metallophos"/>
    <property type="match status" value="1"/>
</dbReference>
<accession>Q6MIH0</accession>
<dbReference type="PANTHER" id="PTHR34990:SF1">
    <property type="entry name" value="UDP-2,3-DIACYLGLUCOSAMINE HYDROLASE"/>
    <property type="match status" value="1"/>
</dbReference>
<dbReference type="GO" id="GO:0016020">
    <property type="term" value="C:membrane"/>
    <property type="evidence" value="ECO:0007669"/>
    <property type="project" value="GOC"/>
</dbReference>
<dbReference type="KEGG" id="bba:Bd3188"/>
<dbReference type="STRING" id="264462.Bd3188"/>
<dbReference type="Proteomes" id="UP000008080">
    <property type="component" value="Chromosome"/>
</dbReference>
<evidence type="ECO:0000313" key="9">
    <source>
        <dbReference type="Proteomes" id="UP000008080"/>
    </source>
</evidence>
<dbReference type="GO" id="GO:0008758">
    <property type="term" value="F:UDP-2,3-diacylglucosamine hydrolase activity"/>
    <property type="evidence" value="ECO:0007669"/>
    <property type="project" value="TreeGrafter"/>
</dbReference>
<dbReference type="GO" id="GO:0009245">
    <property type="term" value="P:lipid A biosynthetic process"/>
    <property type="evidence" value="ECO:0007669"/>
    <property type="project" value="TreeGrafter"/>
</dbReference>
<evidence type="ECO:0000256" key="3">
    <source>
        <dbReference type="ARBA" id="ARBA00022723"/>
    </source>
</evidence>
<dbReference type="eggNOG" id="COG2908">
    <property type="taxonomic scope" value="Bacteria"/>
</dbReference>
<organism evidence="8 9">
    <name type="scientific">Bdellovibrio bacteriovorus (strain ATCC 15356 / DSM 50701 / NCIMB 9529 / HD100)</name>
    <dbReference type="NCBI Taxonomy" id="264462"/>
    <lineage>
        <taxon>Bacteria</taxon>
        <taxon>Pseudomonadati</taxon>
        <taxon>Bdellovibrionota</taxon>
        <taxon>Bdellovibrionia</taxon>
        <taxon>Bdellovibrionales</taxon>
        <taxon>Pseudobdellovibrionaceae</taxon>
        <taxon>Bdellovibrio</taxon>
    </lineage>
</organism>
<dbReference type="InterPro" id="IPR029052">
    <property type="entry name" value="Metallo-depent_PP-like"/>
</dbReference>
<evidence type="ECO:0000256" key="6">
    <source>
        <dbReference type="ARBA" id="ARBA00023211"/>
    </source>
</evidence>
<keyword evidence="3" id="KW-0479">Metal-binding</keyword>
<dbReference type="EC" id="3.6.1.-" evidence="8"/>
<evidence type="ECO:0000256" key="4">
    <source>
        <dbReference type="ARBA" id="ARBA00022801"/>
    </source>
</evidence>
<dbReference type="AlphaFoldDB" id="Q6MIH0"/>
<dbReference type="InterPro" id="IPR043461">
    <property type="entry name" value="LpxH-like"/>
</dbReference>
<keyword evidence="6" id="KW-0464">Manganese</keyword>
<sequence>MEAWFISDIHLKTAEERNGKILLRFLRSLLAGNPRQVHLFMLGDIFDLWVGGHTYFAKKFEPLMQTLGDLRKAGARITFIEGNHDVHVEGYFQKHLGIEVFVEAQYYLIDGVRVRCEHGDLINLNDEKYLKYRSIIRNPYIKPLGNILPGKFWDHIGNKASKKSRERSGHYRVSNEGELISMIRKHTPVAYAEKPFDLIVSGHMHVFDDHTETINGHSVRSVNLGSWFEERVKVFCLKNGVGEWVYLPSEEDL</sequence>
<dbReference type="RefSeq" id="WP_011165547.1">
    <property type="nucleotide sequence ID" value="NC_005363.1"/>
</dbReference>
<dbReference type="Gene3D" id="3.60.21.10">
    <property type="match status" value="1"/>
</dbReference>
<proteinExistence type="predicted"/>
<keyword evidence="2" id="KW-0997">Cell inner membrane</keyword>
<keyword evidence="1" id="KW-1003">Cell membrane</keyword>
<reference evidence="8 9" key="1">
    <citation type="journal article" date="2004" name="Science">
        <title>A predator unmasked: life cycle of Bdellovibrio bacteriovorus from a genomic perspective.</title>
        <authorList>
            <person name="Rendulic S."/>
            <person name="Jagtap P."/>
            <person name="Rosinus A."/>
            <person name="Eppinger M."/>
            <person name="Baar C."/>
            <person name="Lanz C."/>
            <person name="Keller H."/>
            <person name="Lambert C."/>
            <person name="Evans K.J."/>
            <person name="Goesmann A."/>
            <person name="Meyer F."/>
            <person name="Sockett R.E."/>
            <person name="Schuster S.C."/>
        </authorList>
    </citation>
    <scope>NUCLEOTIDE SEQUENCE [LARGE SCALE GENOMIC DNA]</scope>
    <source>
        <strain evidence="9">ATCC 15356 / DSM 50701 / NCIMB 9529 / HD100</strain>
    </source>
</reference>
<evidence type="ECO:0000256" key="5">
    <source>
        <dbReference type="ARBA" id="ARBA00023136"/>
    </source>
</evidence>
<dbReference type="PANTHER" id="PTHR34990">
    <property type="entry name" value="UDP-2,3-DIACYLGLUCOSAMINE HYDROLASE-RELATED"/>
    <property type="match status" value="1"/>
</dbReference>
<dbReference type="HOGENOM" id="CLU_074586_1_0_7"/>
<evidence type="ECO:0000259" key="7">
    <source>
        <dbReference type="Pfam" id="PF00149"/>
    </source>
</evidence>
<dbReference type="GO" id="GO:0046872">
    <property type="term" value="F:metal ion binding"/>
    <property type="evidence" value="ECO:0007669"/>
    <property type="project" value="UniProtKB-KW"/>
</dbReference>
<dbReference type="CDD" id="cd07398">
    <property type="entry name" value="MPP_YbbF-LpxH"/>
    <property type="match status" value="1"/>
</dbReference>
<keyword evidence="9" id="KW-1185">Reference proteome</keyword>
<dbReference type="SUPFAM" id="SSF56300">
    <property type="entry name" value="Metallo-dependent phosphatases"/>
    <property type="match status" value="1"/>
</dbReference>
<dbReference type="InterPro" id="IPR004843">
    <property type="entry name" value="Calcineurin-like_PHP"/>
</dbReference>
<evidence type="ECO:0000256" key="2">
    <source>
        <dbReference type="ARBA" id="ARBA00022519"/>
    </source>
</evidence>
<gene>
    <name evidence="8" type="primary">lpxH</name>
    <name evidence="8" type="ordered locus">Bd3188</name>
</gene>
<keyword evidence="5" id="KW-0472">Membrane</keyword>
<keyword evidence="4 8" id="KW-0378">Hydrolase</keyword>